<sequence>MARSTPHPHYDPETSRRPEDLYASPPPWDIGRPQPALLALAEAGALRGRVLDAGCGTGEHALLAAGLGLDATGVDLASNALRVAEAKARDRGRPARFMRHDARRLADLHERFDTVLDCGLFHIFDDHDRAAYVDGLRSVLSAGGRCFILAFSDRQPGEWGHVHRLTRGEIEAAFADGWRIDSIEPATLDITTDAAGIQAWLVALTRI</sequence>
<dbReference type="CDD" id="cd02440">
    <property type="entry name" value="AdoMet_MTases"/>
    <property type="match status" value="1"/>
</dbReference>
<evidence type="ECO:0000256" key="2">
    <source>
        <dbReference type="ARBA" id="ARBA00022679"/>
    </source>
</evidence>
<reference evidence="6" key="1">
    <citation type="submission" date="2024-07" db="EMBL/GenBank/DDBJ databases">
        <authorList>
            <person name="Yu S.T."/>
        </authorList>
    </citation>
    <scope>NUCLEOTIDE SEQUENCE</scope>
    <source>
        <strain evidence="6">R35</strain>
    </source>
</reference>
<dbReference type="AlphaFoldDB" id="A0AB39RXB4"/>
<name>A0AB39RXB4_9ACTN</name>
<feature type="compositionally biased region" description="Basic and acidic residues" evidence="4">
    <location>
        <begin position="8"/>
        <end position="20"/>
    </location>
</feature>
<dbReference type="Gene3D" id="3.40.50.150">
    <property type="entry name" value="Vaccinia Virus protein VP39"/>
    <property type="match status" value="1"/>
</dbReference>
<keyword evidence="1 6" id="KW-0489">Methyltransferase</keyword>
<evidence type="ECO:0000256" key="1">
    <source>
        <dbReference type="ARBA" id="ARBA00022603"/>
    </source>
</evidence>
<feature type="region of interest" description="Disordered" evidence="4">
    <location>
        <begin position="1"/>
        <end position="28"/>
    </location>
</feature>
<evidence type="ECO:0000256" key="4">
    <source>
        <dbReference type="SAM" id="MobiDB-lite"/>
    </source>
</evidence>
<dbReference type="EC" id="2.1.-.-" evidence="6"/>
<evidence type="ECO:0000259" key="5">
    <source>
        <dbReference type="Pfam" id="PF13649"/>
    </source>
</evidence>
<dbReference type="SUPFAM" id="SSF53335">
    <property type="entry name" value="S-adenosyl-L-methionine-dependent methyltransferases"/>
    <property type="match status" value="1"/>
</dbReference>
<feature type="domain" description="Methyltransferase" evidence="5">
    <location>
        <begin position="50"/>
        <end position="144"/>
    </location>
</feature>
<evidence type="ECO:0000256" key="3">
    <source>
        <dbReference type="ARBA" id="ARBA00022691"/>
    </source>
</evidence>
<dbReference type="RefSeq" id="WP_369254980.1">
    <property type="nucleotide sequence ID" value="NZ_CP163440.1"/>
</dbReference>
<dbReference type="Pfam" id="PF13649">
    <property type="entry name" value="Methyltransf_25"/>
    <property type="match status" value="1"/>
</dbReference>
<evidence type="ECO:0000313" key="6">
    <source>
        <dbReference type="EMBL" id="XDQ60013.1"/>
    </source>
</evidence>
<accession>A0AB39RXB4</accession>
<dbReference type="EMBL" id="CP163440">
    <property type="protein sequence ID" value="XDQ60013.1"/>
    <property type="molecule type" value="Genomic_DNA"/>
</dbReference>
<gene>
    <name evidence="6" type="ORF">AB5J50_04175</name>
</gene>
<dbReference type="GO" id="GO:0032259">
    <property type="term" value="P:methylation"/>
    <property type="evidence" value="ECO:0007669"/>
    <property type="project" value="UniProtKB-KW"/>
</dbReference>
<dbReference type="PANTHER" id="PTHR43464:SF19">
    <property type="entry name" value="UBIQUINONE BIOSYNTHESIS O-METHYLTRANSFERASE, MITOCHONDRIAL"/>
    <property type="match status" value="1"/>
</dbReference>
<proteinExistence type="predicted"/>
<dbReference type="InterPro" id="IPR029063">
    <property type="entry name" value="SAM-dependent_MTases_sf"/>
</dbReference>
<keyword evidence="3" id="KW-0949">S-adenosyl-L-methionine</keyword>
<dbReference type="GO" id="GO:0008168">
    <property type="term" value="F:methyltransferase activity"/>
    <property type="evidence" value="ECO:0007669"/>
    <property type="project" value="UniProtKB-KW"/>
</dbReference>
<organism evidence="6">
    <name type="scientific">Streptomyces sp. R35</name>
    <dbReference type="NCBI Taxonomy" id="3238630"/>
    <lineage>
        <taxon>Bacteria</taxon>
        <taxon>Bacillati</taxon>
        <taxon>Actinomycetota</taxon>
        <taxon>Actinomycetes</taxon>
        <taxon>Kitasatosporales</taxon>
        <taxon>Streptomycetaceae</taxon>
        <taxon>Streptomyces</taxon>
    </lineage>
</organism>
<keyword evidence="2 6" id="KW-0808">Transferase</keyword>
<dbReference type="PANTHER" id="PTHR43464">
    <property type="entry name" value="METHYLTRANSFERASE"/>
    <property type="match status" value="1"/>
</dbReference>
<dbReference type="InterPro" id="IPR041698">
    <property type="entry name" value="Methyltransf_25"/>
</dbReference>
<protein>
    <submittedName>
        <fullName evidence="6">Class I SAM-dependent methyltransferase</fullName>
        <ecNumber evidence="6">2.1.-.-</ecNumber>
    </submittedName>
</protein>